<evidence type="ECO:0000313" key="4">
    <source>
        <dbReference type="EMBL" id="MBV6340297.1"/>
    </source>
</evidence>
<dbReference type="EMBL" id="JABXWD010000016">
    <property type="protein sequence ID" value="MBV6340297.1"/>
    <property type="molecule type" value="Genomic_DNA"/>
</dbReference>
<keyword evidence="5" id="KW-1185">Reference proteome</keyword>
<reference evidence="4 5" key="1">
    <citation type="journal article" date="2020" name="J Geophys Res Biogeosci">
        <title>Magnetotaxis as an Adaptation to Enable Bacterial Shuttling of Microbial Sulfur and Sulfur Cycling Across Aquatic Oxic#Anoxic Interfaces.</title>
        <authorList>
            <person name="Li J."/>
            <person name="Liu P."/>
            <person name="Wang J."/>
            <person name="Roberts A.P."/>
            <person name="Pan Y."/>
        </authorList>
    </citation>
    <scope>NUCLEOTIDE SEQUENCE [LARGE SCALE GENOMIC DNA]</scope>
    <source>
        <strain evidence="4 5">MYR-1_YQ</strain>
    </source>
</reference>
<dbReference type="PANTHER" id="PTHR32071">
    <property type="entry name" value="TRANSCRIPTIONAL REGULATORY PROTEIN"/>
    <property type="match status" value="1"/>
</dbReference>
<name>A0ABS6RV28_9BACT</name>
<keyword evidence="2" id="KW-0067">ATP-binding</keyword>
<protein>
    <submittedName>
        <fullName evidence="4">Sigma 54-interacting transcriptional regulator</fullName>
    </submittedName>
</protein>
<evidence type="ECO:0000259" key="3">
    <source>
        <dbReference type="PROSITE" id="PS50045"/>
    </source>
</evidence>
<dbReference type="PROSITE" id="PS50045">
    <property type="entry name" value="SIGMA54_INTERACT_4"/>
    <property type="match status" value="1"/>
</dbReference>
<sequence length="745" mass="86444">MQDNPFLSRVFKTNEKITVFYMQPGEFFFRSTDCLALVELARLFAGENLRNRVNFFPVRTDPLQSITLLDLIYWNKKNSGTETLNIGEYQETITKFLKQQQNKPSTSEKPSESKEPSYKTIEAILSSLLIDKLLDFITYRGDEYRAIKDIYPDIPESTIWIIVGRPQHYTIWQKDGWFRDLQSLAGYPARYLIPPSIEDDGQTQNNLFLDNRLKKSARLGTMIDRKSGQTYKRSSESIKYRDDYGLVFKNIVMSEGIRRTIVVCAGLSDGGTYAATKFISDPTWYSQLVGIDQISEDEGPIEVGLRVKCKDTTQESLYVGREEIDLDQIEILNNDPIDYLGLTYWTAKSGRPYSYVIDNNEPGKRRVVPHRQSKEFAKMQKLENPLKALYTLLPYDSEKDGEKEKEHSSTQIIRENIFEVMRWCNFKDKNGKPEYKSNVKDVEQTGEMYNFRVKDEFIRYQYKKNGADTYGYYICGNRTKGSIKEKICKSIQKAVSDYSKKQPKPLLILGDSGTGKERLYDVIRYEYAVKIKQEYRKTKPVPLEIVNCAEHGEKLMDFLQKGFLKQQNDRYPCVLVLDEFGDFPNKMSQAAMLRFLQDGTYTNKKNDNDPGKQFTNKVFIVAGTSRPLKKMVEENTILPDLLNRFDIFELTPLTERSEDATLLLFELIRQKLNDSKKEDIFVDEIYIKPVALQILLSYTFPGNARDVDNAAEKIKDRIIQRNDVSSLYFMVTILLRILDSWSSKK</sequence>
<evidence type="ECO:0000256" key="1">
    <source>
        <dbReference type="ARBA" id="ARBA00022741"/>
    </source>
</evidence>
<proteinExistence type="predicted"/>
<dbReference type="InterPro" id="IPR002078">
    <property type="entry name" value="Sigma_54_int"/>
</dbReference>
<keyword evidence="1" id="KW-0547">Nucleotide-binding</keyword>
<comment type="caution">
    <text evidence="4">The sequence shown here is derived from an EMBL/GenBank/DDBJ whole genome shotgun (WGS) entry which is preliminary data.</text>
</comment>
<organism evidence="4 5">
    <name type="scientific">Candidatus Magnetobacterium casense</name>
    <dbReference type="NCBI Taxonomy" id="1455061"/>
    <lineage>
        <taxon>Bacteria</taxon>
        <taxon>Pseudomonadati</taxon>
        <taxon>Nitrospirota</taxon>
        <taxon>Thermodesulfovibrionia</taxon>
        <taxon>Thermodesulfovibrionales</taxon>
        <taxon>Candidatus Magnetobacteriaceae</taxon>
        <taxon>Candidatus Magnetobacterium</taxon>
    </lineage>
</organism>
<dbReference type="RefSeq" id="WP_218250915.1">
    <property type="nucleotide sequence ID" value="NZ_JABXWD010000016.1"/>
</dbReference>
<gene>
    <name evidence="4" type="ORF">HWQ67_01735</name>
</gene>
<dbReference type="Pfam" id="PF00158">
    <property type="entry name" value="Sigma54_activat"/>
    <property type="match status" value="1"/>
</dbReference>
<dbReference type="CDD" id="cd00009">
    <property type="entry name" value="AAA"/>
    <property type="match status" value="1"/>
</dbReference>
<dbReference type="InterPro" id="IPR025662">
    <property type="entry name" value="Sigma_54_int_dom_ATP-bd_1"/>
</dbReference>
<evidence type="ECO:0000313" key="5">
    <source>
        <dbReference type="Proteomes" id="UP001196980"/>
    </source>
</evidence>
<feature type="domain" description="Sigma-54 factor interaction" evidence="3">
    <location>
        <begin position="505"/>
        <end position="716"/>
    </location>
</feature>
<dbReference type="PROSITE" id="PS00675">
    <property type="entry name" value="SIGMA54_INTERACT_1"/>
    <property type="match status" value="1"/>
</dbReference>
<evidence type="ECO:0000256" key="2">
    <source>
        <dbReference type="ARBA" id="ARBA00022840"/>
    </source>
</evidence>
<accession>A0ABS6RV28</accession>
<dbReference type="Proteomes" id="UP001196980">
    <property type="component" value="Unassembled WGS sequence"/>
</dbReference>